<dbReference type="HOGENOM" id="CLU_2335165_0_0_1"/>
<protein>
    <submittedName>
        <fullName evidence="1">(Perigord truffle) hypothetical protein</fullName>
    </submittedName>
</protein>
<dbReference type="GeneID" id="9183801"/>
<dbReference type="AlphaFoldDB" id="D5G5M2"/>
<evidence type="ECO:0000313" key="1">
    <source>
        <dbReference type="EMBL" id="CAZ79815.1"/>
    </source>
</evidence>
<proteinExistence type="predicted"/>
<dbReference type="Proteomes" id="UP000006911">
    <property type="component" value="Unassembled WGS sequence"/>
</dbReference>
<name>D5G5M2_TUBMM</name>
<sequence>MQTSSVPRNHLVKIGVSQPGCTKPAHLAHPGHDLLAPKGYCGDWLNASSGLLVGHPRSFGTFTASSWTRSSLPYPILLSAVGARFGGGHDICIGMKNL</sequence>
<dbReference type="RefSeq" id="XP_002835658.1">
    <property type="nucleotide sequence ID" value="XM_002835612.1"/>
</dbReference>
<dbReference type="KEGG" id="tml:GSTUM_00001485001"/>
<dbReference type="EMBL" id="FN430000">
    <property type="protein sequence ID" value="CAZ79815.1"/>
    <property type="molecule type" value="Genomic_DNA"/>
</dbReference>
<organism evidence="1 2">
    <name type="scientific">Tuber melanosporum (strain Mel28)</name>
    <name type="common">Perigord black truffle</name>
    <dbReference type="NCBI Taxonomy" id="656061"/>
    <lineage>
        <taxon>Eukaryota</taxon>
        <taxon>Fungi</taxon>
        <taxon>Dikarya</taxon>
        <taxon>Ascomycota</taxon>
        <taxon>Pezizomycotina</taxon>
        <taxon>Pezizomycetes</taxon>
        <taxon>Pezizales</taxon>
        <taxon>Tuberaceae</taxon>
        <taxon>Tuber</taxon>
    </lineage>
</organism>
<dbReference type="InParanoid" id="D5G5M2"/>
<accession>D5G5M2</accession>
<evidence type="ECO:0000313" key="2">
    <source>
        <dbReference type="Proteomes" id="UP000006911"/>
    </source>
</evidence>
<reference evidence="1 2" key="1">
    <citation type="journal article" date="2010" name="Nature">
        <title>Perigord black truffle genome uncovers evolutionary origins and mechanisms of symbiosis.</title>
        <authorList>
            <person name="Martin F."/>
            <person name="Kohler A."/>
            <person name="Murat C."/>
            <person name="Balestrini R."/>
            <person name="Coutinho P.M."/>
            <person name="Jaillon O."/>
            <person name="Montanini B."/>
            <person name="Morin E."/>
            <person name="Noel B."/>
            <person name="Percudani R."/>
            <person name="Porcel B."/>
            <person name="Rubini A."/>
            <person name="Amicucci A."/>
            <person name="Amselem J."/>
            <person name="Anthouard V."/>
            <person name="Arcioni S."/>
            <person name="Artiguenave F."/>
            <person name="Aury J.M."/>
            <person name="Ballario P."/>
            <person name="Bolchi A."/>
            <person name="Brenna A."/>
            <person name="Brun A."/>
            <person name="Buee M."/>
            <person name="Cantarel B."/>
            <person name="Chevalier G."/>
            <person name="Couloux A."/>
            <person name="Da Silva C."/>
            <person name="Denoeud F."/>
            <person name="Duplessis S."/>
            <person name="Ghignone S."/>
            <person name="Hilselberger B."/>
            <person name="Iotti M."/>
            <person name="Marcais B."/>
            <person name="Mello A."/>
            <person name="Miranda M."/>
            <person name="Pacioni G."/>
            <person name="Quesneville H."/>
            <person name="Riccioni C."/>
            <person name="Ruotolo R."/>
            <person name="Splivallo R."/>
            <person name="Stocchi V."/>
            <person name="Tisserant E."/>
            <person name="Viscomi A.R."/>
            <person name="Zambonelli A."/>
            <person name="Zampieri E."/>
            <person name="Henrissat B."/>
            <person name="Lebrun M.H."/>
            <person name="Paolocci F."/>
            <person name="Bonfante P."/>
            <person name="Ottonello S."/>
            <person name="Wincker P."/>
        </authorList>
    </citation>
    <scope>NUCLEOTIDE SEQUENCE [LARGE SCALE GENOMIC DNA]</scope>
    <source>
        <strain evidence="1 2">Mel28</strain>
    </source>
</reference>
<gene>
    <name evidence="1" type="ORF">GSTUM_00001485001</name>
</gene>
<keyword evidence="2" id="KW-1185">Reference proteome</keyword>